<protein>
    <submittedName>
        <fullName evidence="1">Uncharacterized protein</fullName>
    </submittedName>
</protein>
<reference evidence="1" key="1">
    <citation type="submission" date="2023-04" db="EMBL/GenBank/DDBJ databases">
        <authorList>
            <person name="Vijverberg K."/>
            <person name="Xiong W."/>
            <person name="Schranz E."/>
        </authorList>
    </citation>
    <scope>NUCLEOTIDE SEQUENCE</scope>
</reference>
<organism evidence="1 2">
    <name type="scientific">Lactuca saligna</name>
    <name type="common">Willowleaf lettuce</name>
    <dbReference type="NCBI Taxonomy" id="75948"/>
    <lineage>
        <taxon>Eukaryota</taxon>
        <taxon>Viridiplantae</taxon>
        <taxon>Streptophyta</taxon>
        <taxon>Embryophyta</taxon>
        <taxon>Tracheophyta</taxon>
        <taxon>Spermatophyta</taxon>
        <taxon>Magnoliopsida</taxon>
        <taxon>eudicotyledons</taxon>
        <taxon>Gunneridae</taxon>
        <taxon>Pentapetalae</taxon>
        <taxon>asterids</taxon>
        <taxon>campanulids</taxon>
        <taxon>Asterales</taxon>
        <taxon>Asteraceae</taxon>
        <taxon>Cichorioideae</taxon>
        <taxon>Cichorieae</taxon>
        <taxon>Lactucinae</taxon>
        <taxon>Lactuca</taxon>
    </lineage>
</organism>
<dbReference type="Proteomes" id="UP001177003">
    <property type="component" value="Chromosome 8"/>
</dbReference>
<accession>A0AA36ELC8</accession>
<evidence type="ECO:0000313" key="1">
    <source>
        <dbReference type="EMBL" id="CAI9300249.1"/>
    </source>
</evidence>
<proteinExistence type="predicted"/>
<keyword evidence="2" id="KW-1185">Reference proteome</keyword>
<dbReference type="AlphaFoldDB" id="A0AA36ELC8"/>
<evidence type="ECO:0000313" key="2">
    <source>
        <dbReference type="Proteomes" id="UP001177003"/>
    </source>
</evidence>
<gene>
    <name evidence="1" type="ORF">LSALG_LOCUS38903</name>
</gene>
<dbReference type="EMBL" id="OX465084">
    <property type="protein sequence ID" value="CAI9300249.1"/>
    <property type="molecule type" value="Genomic_DNA"/>
</dbReference>
<name>A0AA36ELC8_LACSI</name>
<sequence length="118" mass="13578">MRLFTSHLIGENGGCGESAEGSRRRQPCFGLSYRSALPLIRRRRLFLVAIRTIIQAVIDAIHTNIRRSFSNRIYYPSRHIKTNMGKQGYIPCDRAYTNIQVQVKIKIWGLLSANEEQL</sequence>